<proteinExistence type="predicted"/>
<dbReference type="SUPFAM" id="SSF52540">
    <property type="entry name" value="P-loop containing nucleoside triphosphate hydrolases"/>
    <property type="match status" value="1"/>
</dbReference>
<dbReference type="Pfam" id="PF13469">
    <property type="entry name" value="Sulfotransfer_3"/>
    <property type="match status" value="1"/>
</dbReference>
<dbReference type="InterPro" id="IPR027417">
    <property type="entry name" value="P-loop_NTPase"/>
</dbReference>
<reference evidence="2 3" key="1">
    <citation type="submission" date="2019-03" db="EMBL/GenBank/DDBJ databases">
        <title>Genomic Encyclopedia of Type Strains, Phase IV (KMG-IV): sequencing the most valuable type-strain genomes for metagenomic binning, comparative biology and taxonomic classification.</title>
        <authorList>
            <person name="Goeker M."/>
        </authorList>
    </citation>
    <scope>NUCLEOTIDE SEQUENCE [LARGE SCALE GENOMIC DNA]</scope>
    <source>
        <strain evidence="2 3">DSM 21153</strain>
    </source>
</reference>
<sequence>MIASPPHVPAPIFLICSERSGSNLTSLIMGAHGSVYAHPPYHLGRDLLLNLRDTLAGGIDAPAWPILCERAAAQVARYRGADEAERLRLRLAAQAIVDPAAIARFIWQEMPPEARGKRAFVKENNIHRLLPFLVACFPDAQYVFQVRDPRDFLASAKARGKGMMGNKFGSLREALRVWREDQENGLWALSLLGSERVTLLRYEDLLAAPEPSLRRVCRFLGLPFEPGMLEFHNSEAAARLAVPGGPRENVARPLMQGNFAKYRKILSRGEIQVTEAYLGDLMDRLGYDSDFPRKSRRRPWRALRPMLSEPIERLFNKQLRARYKNDNTRLTDRLDREARPVMPGQGQG</sequence>
<dbReference type="Proteomes" id="UP000295277">
    <property type="component" value="Unassembled WGS sequence"/>
</dbReference>
<organism evidence="2 3">
    <name type="scientific">Rhodovulum steppense</name>
    <dbReference type="NCBI Taxonomy" id="540251"/>
    <lineage>
        <taxon>Bacteria</taxon>
        <taxon>Pseudomonadati</taxon>
        <taxon>Pseudomonadota</taxon>
        <taxon>Alphaproteobacteria</taxon>
        <taxon>Rhodobacterales</taxon>
        <taxon>Paracoccaceae</taxon>
        <taxon>Rhodovulum</taxon>
    </lineage>
</organism>
<name>A0A4R1YSM2_9RHOB</name>
<evidence type="ECO:0000313" key="2">
    <source>
        <dbReference type="EMBL" id="TCM82640.1"/>
    </source>
</evidence>
<evidence type="ECO:0000256" key="1">
    <source>
        <dbReference type="ARBA" id="ARBA00022679"/>
    </source>
</evidence>
<keyword evidence="1 2" id="KW-0808">Transferase</keyword>
<dbReference type="GO" id="GO:0008476">
    <property type="term" value="F:protein-tyrosine sulfotransferase activity"/>
    <property type="evidence" value="ECO:0007669"/>
    <property type="project" value="InterPro"/>
</dbReference>
<keyword evidence="3" id="KW-1185">Reference proteome</keyword>
<dbReference type="Gene3D" id="3.40.50.300">
    <property type="entry name" value="P-loop containing nucleotide triphosphate hydrolases"/>
    <property type="match status" value="1"/>
</dbReference>
<dbReference type="AlphaFoldDB" id="A0A4R1YSM2"/>
<comment type="caution">
    <text evidence="2">The sequence shown here is derived from an EMBL/GenBank/DDBJ whole genome shotgun (WGS) entry which is preliminary data.</text>
</comment>
<dbReference type="InterPro" id="IPR026634">
    <property type="entry name" value="TPST-like"/>
</dbReference>
<gene>
    <name evidence="2" type="ORF">EV216_1153</name>
</gene>
<dbReference type="RefSeq" id="WP_165899230.1">
    <property type="nucleotide sequence ID" value="NZ_SLVM01000015.1"/>
</dbReference>
<dbReference type="PANTHER" id="PTHR12788">
    <property type="entry name" value="PROTEIN-TYROSINE SULFOTRANSFERASE 2"/>
    <property type="match status" value="1"/>
</dbReference>
<dbReference type="EMBL" id="SLVM01000015">
    <property type="protein sequence ID" value="TCM82640.1"/>
    <property type="molecule type" value="Genomic_DNA"/>
</dbReference>
<dbReference type="PANTHER" id="PTHR12788:SF10">
    <property type="entry name" value="PROTEIN-TYROSINE SULFOTRANSFERASE"/>
    <property type="match status" value="1"/>
</dbReference>
<protein>
    <submittedName>
        <fullName evidence="2">Sulfotransferase family protein</fullName>
    </submittedName>
</protein>
<evidence type="ECO:0000313" key="3">
    <source>
        <dbReference type="Proteomes" id="UP000295277"/>
    </source>
</evidence>
<accession>A0A4R1YSM2</accession>